<evidence type="ECO:0000256" key="3">
    <source>
        <dbReference type="ARBA" id="ARBA00022679"/>
    </source>
</evidence>
<evidence type="ECO:0000256" key="12">
    <source>
        <dbReference type="PROSITE-ProRule" id="PRU10141"/>
    </source>
</evidence>
<organism evidence="17 18">
    <name type="scientific">Miscanthus lutarioriparius</name>
    <dbReference type="NCBI Taxonomy" id="422564"/>
    <lineage>
        <taxon>Eukaryota</taxon>
        <taxon>Viridiplantae</taxon>
        <taxon>Streptophyta</taxon>
        <taxon>Embryophyta</taxon>
        <taxon>Tracheophyta</taxon>
        <taxon>Spermatophyta</taxon>
        <taxon>Magnoliopsida</taxon>
        <taxon>Liliopsida</taxon>
        <taxon>Poales</taxon>
        <taxon>Poaceae</taxon>
        <taxon>PACMAD clade</taxon>
        <taxon>Panicoideae</taxon>
        <taxon>Andropogonodae</taxon>
        <taxon>Andropogoneae</taxon>
        <taxon>Saccharinae</taxon>
        <taxon>Miscanthus</taxon>
    </lineage>
</organism>
<dbReference type="InterPro" id="IPR036779">
    <property type="entry name" value="LysM_dom_sf"/>
</dbReference>
<dbReference type="SUPFAM" id="SSF56112">
    <property type="entry name" value="Protein kinase-like (PK-like)"/>
    <property type="match status" value="1"/>
</dbReference>
<dbReference type="SMART" id="SM00220">
    <property type="entry name" value="S_TKc"/>
    <property type="match status" value="1"/>
</dbReference>
<dbReference type="Gene3D" id="3.10.350.10">
    <property type="entry name" value="LysM domain"/>
    <property type="match status" value="1"/>
</dbReference>
<dbReference type="Gene3D" id="3.30.200.20">
    <property type="entry name" value="Phosphorylase Kinase, domain 1"/>
    <property type="match status" value="1"/>
</dbReference>
<dbReference type="InterPro" id="IPR018392">
    <property type="entry name" value="LysM"/>
</dbReference>
<keyword evidence="4 13" id="KW-0812">Transmembrane</keyword>
<keyword evidence="10 13" id="KW-0472">Membrane</keyword>
<comment type="subcellular location">
    <subcellularLocation>
        <location evidence="1">Cell membrane</location>
        <topology evidence="1">Single-pass membrane protein</topology>
    </subcellularLocation>
</comment>
<keyword evidence="2" id="KW-1003">Cell membrane</keyword>
<accession>A0A811NZG7</accession>
<protein>
    <recommendedName>
        <fullName evidence="19">LysM domain receptor-like kinase 3</fullName>
    </recommendedName>
</protein>
<dbReference type="PROSITE" id="PS51782">
    <property type="entry name" value="LYSM"/>
    <property type="match status" value="1"/>
</dbReference>
<evidence type="ECO:0000256" key="10">
    <source>
        <dbReference type="ARBA" id="ARBA00023136"/>
    </source>
</evidence>
<dbReference type="InterPro" id="IPR008271">
    <property type="entry name" value="Ser/Thr_kinase_AS"/>
</dbReference>
<evidence type="ECO:0000256" key="8">
    <source>
        <dbReference type="ARBA" id="ARBA00022840"/>
    </source>
</evidence>
<comment type="caution">
    <text evidence="17">The sequence shown here is derived from an EMBL/GenBank/DDBJ whole genome shotgun (WGS) entry which is preliminary data.</text>
</comment>
<dbReference type="InterPro" id="IPR011009">
    <property type="entry name" value="Kinase-like_dom_sf"/>
</dbReference>
<feature type="domain" description="Protein kinase" evidence="15">
    <location>
        <begin position="314"/>
        <end position="590"/>
    </location>
</feature>
<keyword evidence="8 12" id="KW-0067">ATP-binding</keyword>
<feature type="transmembrane region" description="Helical" evidence="13">
    <location>
        <begin position="228"/>
        <end position="248"/>
    </location>
</feature>
<evidence type="ECO:0000256" key="11">
    <source>
        <dbReference type="ARBA" id="ARBA00023157"/>
    </source>
</evidence>
<dbReference type="AlphaFoldDB" id="A0A811NZG7"/>
<dbReference type="InterPro" id="IPR044812">
    <property type="entry name" value="CERK1/LYK3-like"/>
</dbReference>
<dbReference type="Pfam" id="PF00069">
    <property type="entry name" value="Pkinase"/>
    <property type="match status" value="1"/>
</dbReference>
<evidence type="ECO:0000259" key="16">
    <source>
        <dbReference type="PROSITE" id="PS51782"/>
    </source>
</evidence>
<keyword evidence="3" id="KW-0808">Transferase</keyword>
<keyword evidence="7" id="KW-0418">Kinase</keyword>
<dbReference type="InterPro" id="IPR000719">
    <property type="entry name" value="Prot_kinase_dom"/>
</dbReference>
<dbReference type="Pfam" id="PF01476">
    <property type="entry name" value="LysM"/>
    <property type="match status" value="1"/>
</dbReference>
<dbReference type="GO" id="GO:0019199">
    <property type="term" value="F:transmembrane receptor protein kinase activity"/>
    <property type="evidence" value="ECO:0007669"/>
    <property type="project" value="InterPro"/>
</dbReference>
<dbReference type="SUPFAM" id="SSF54106">
    <property type="entry name" value="LysM domain"/>
    <property type="match status" value="1"/>
</dbReference>
<evidence type="ECO:0000256" key="2">
    <source>
        <dbReference type="ARBA" id="ARBA00022475"/>
    </source>
</evidence>
<dbReference type="PANTHER" id="PTHR46204:SF8">
    <property type="entry name" value="PROTEIN KINASE DOMAIN-CONTAINING PROTEIN"/>
    <property type="match status" value="1"/>
</dbReference>
<evidence type="ECO:0000256" key="7">
    <source>
        <dbReference type="ARBA" id="ARBA00022777"/>
    </source>
</evidence>
<evidence type="ECO:0000256" key="5">
    <source>
        <dbReference type="ARBA" id="ARBA00022729"/>
    </source>
</evidence>
<evidence type="ECO:0008006" key="19">
    <source>
        <dbReference type="Google" id="ProtNLM"/>
    </source>
</evidence>
<dbReference type="PROSITE" id="PS00107">
    <property type="entry name" value="PROTEIN_KINASE_ATP"/>
    <property type="match status" value="1"/>
</dbReference>
<reference evidence="17" key="1">
    <citation type="submission" date="2020-10" db="EMBL/GenBank/DDBJ databases">
        <authorList>
            <person name="Han B."/>
            <person name="Lu T."/>
            <person name="Zhao Q."/>
            <person name="Huang X."/>
            <person name="Zhao Y."/>
        </authorList>
    </citation>
    <scope>NUCLEOTIDE SEQUENCE</scope>
</reference>
<evidence type="ECO:0000256" key="4">
    <source>
        <dbReference type="ARBA" id="ARBA00022692"/>
    </source>
</evidence>
<dbReference type="SMART" id="SM00257">
    <property type="entry name" value="LysM"/>
    <property type="match status" value="1"/>
</dbReference>
<dbReference type="PROSITE" id="PS00108">
    <property type="entry name" value="PROTEIN_KINASE_ST"/>
    <property type="match status" value="1"/>
</dbReference>
<keyword evidence="11" id="KW-1015">Disulfide bond</keyword>
<evidence type="ECO:0000256" key="1">
    <source>
        <dbReference type="ARBA" id="ARBA00004162"/>
    </source>
</evidence>
<dbReference type="FunFam" id="1.10.510.10:FF:000468">
    <property type="entry name" value="PTI1-like tyrosine-protein kinase 3"/>
    <property type="match status" value="1"/>
</dbReference>
<dbReference type="GO" id="GO:0005886">
    <property type="term" value="C:plasma membrane"/>
    <property type="evidence" value="ECO:0007669"/>
    <property type="project" value="UniProtKB-SubCell"/>
</dbReference>
<dbReference type="PANTHER" id="PTHR46204">
    <property type="entry name" value="CHITIN ELICITOR RECEPTOR KINASE 1-RELATED"/>
    <property type="match status" value="1"/>
</dbReference>
<evidence type="ECO:0000256" key="9">
    <source>
        <dbReference type="ARBA" id="ARBA00022989"/>
    </source>
</evidence>
<evidence type="ECO:0000256" key="13">
    <source>
        <dbReference type="SAM" id="Phobius"/>
    </source>
</evidence>
<keyword evidence="18" id="KW-1185">Reference proteome</keyword>
<feature type="domain" description="LysM" evidence="16">
    <location>
        <begin position="166"/>
        <end position="211"/>
    </location>
</feature>
<dbReference type="CDD" id="cd00118">
    <property type="entry name" value="LysM"/>
    <property type="match status" value="1"/>
</dbReference>
<evidence type="ECO:0000256" key="6">
    <source>
        <dbReference type="ARBA" id="ARBA00022741"/>
    </source>
</evidence>
<dbReference type="Proteomes" id="UP000604825">
    <property type="component" value="Unassembled WGS sequence"/>
</dbReference>
<dbReference type="GO" id="GO:0005524">
    <property type="term" value="F:ATP binding"/>
    <property type="evidence" value="ECO:0007669"/>
    <property type="project" value="UniProtKB-UniRule"/>
</dbReference>
<sequence>MAKHGFLFFLTLFLQHHYTSASFIDQPRSSIASTAEWEPLHCNDVSINPSCGSFLYVTPQGRNLSEIVSVFNGNASLIQTIKRLSGSEDLLMGVACKCQAISNTTTAFFHDTQYKVESDDTPDEVKSNTFSGLAMNVGDGVQFTPGNTITVHLPCGCSSTASEGVLSYSVQEEDTLITIASLFHSSPQDILNLNPSVTNPDFIKPGWILFIPMGVAGSSKKRVGSMTIIIAASISAAILFFCVFTVILRLRRRSSQHNVEAPEIKMERAPSNTSIADLESRFFPSMRINDIDPFQTERPAIFSLKVVGDATANFDEKRKIGEGGYGSVYLGFIGAHEIAIKKMKASKSKEFFAELKALCKVHHINVVELIGYAAGDDHLYLVYEYVQNGSLSEHLHDPLLKGHQSLSWTARTQIALDAARGIEYIHDHTKACYVHRDIKTSNILLDNGLRAKVADFGLVKLVERSDEEECMATRLVGTPGYLPPESVLELHMTTKSDVYAFGVVLAELITGLRALIRDNKEVNKMKSIISIMRKVFKSEDLESSLETIIDPNLKDSYPIEEVCKMANVSMWCLSEDPLNRPEMRDIMPTLCQIHLTSIEWEASLGGDGEVFSGVSYGR</sequence>
<name>A0A811NZG7_9POAL</name>
<dbReference type="GO" id="GO:0045087">
    <property type="term" value="P:innate immune response"/>
    <property type="evidence" value="ECO:0007669"/>
    <property type="project" value="InterPro"/>
</dbReference>
<proteinExistence type="predicted"/>
<evidence type="ECO:0000313" key="18">
    <source>
        <dbReference type="Proteomes" id="UP000604825"/>
    </source>
</evidence>
<dbReference type="PROSITE" id="PS50011">
    <property type="entry name" value="PROTEIN_KINASE_DOM"/>
    <property type="match status" value="1"/>
</dbReference>
<evidence type="ECO:0000313" key="17">
    <source>
        <dbReference type="EMBL" id="CAD6231258.1"/>
    </source>
</evidence>
<feature type="chain" id="PRO_5032356298" description="LysM domain receptor-like kinase 3" evidence="14">
    <location>
        <begin position="22"/>
        <end position="618"/>
    </location>
</feature>
<feature type="binding site" evidence="12">
    <location>
        <position position="342"/>
    </location>
    <ligand>
        <name>ATP</name>
        <dbReference type="ChEBI" id="CHEBI:30616"/>
    </ligand>
</feature>
<dbReference type="EMBL" id="CAJGYO010000005">
    <property type="protein sequence ID" value="CAD6231258.1"/>
    <property type="molecule type" value="Genomic_DNA"/>
</dbReference>
<dbReference type="FunFam" id="3.30.200.20:FF:000526">
    <property type="entry name" value="Kinase family protein"/>
    <property type="match status" value="1"/>
</dbReference>
<dbReference type="OrthoDB" id="4062651at2759"/>
<gene>
    <name evidence="17" type="ORF">NCGR_LOCUS21371</name>
</gene>
<keyword evidence="9 13" id="KW-1133">Transmembrane helix</keyword>
<evidence type="ECO:0000259" key="15">
    <source>
        <dbReference type="PROSITE" id="PS50011"/>
    </source>
</evidence>
<dbReference type="InterPro" id="IPR017441">
    <property type="entry name" value="Protein_kinase_ATP_BS"/>
</dbReference>
<keyword evidence="5 14" id="KW-0732">Signal</keyword>
<keyword evidence="6 12" id="KW-0547">Nucleotide-binding</keyword>
<dbReference type="Gene3D" id="1.10.510.10">
    <property type="entry name" value="Transferase(Phosphotransferase) domain 1"/>
    <property type="match status" value="1"/>
</dbReference>
<evidence type="ECO:0000256" key="14">
    <source>
        <dbReference type="SAM" id="SignalP"/>
    </source>
</evidence>
<feature type="signal peptide" evidence="14">
    <location>
        <begin position="1"/>
        <end position="21"/>
    </location>
</feature>